<sequence length="74" mass="8523">MIRRVDLHGLDVQKATAVILNALYAFENSYDTRMIIVTGKGTGSLANLVEEILDQERFDWEYENSQHSAFIIYK</sequence>
<dbReference type="InterPro" id="IPR002625">
    <property type="entry name" value="Smr_dom"/>
</dbReference>
<dbReference type="Gene3D" id="3.30.1370.110">
    <property type="match status" value="1"/>
</dbReference>
<evidence type="ECO:0000259" key="1">
    <source>
        <dbReference type="PROSITE" id="PS50828"/>
    </source>
</evidence>
<name>A0ABZ2RRC8_9BACT</name>
<dbReference type="Pfam" id="PF01713">
    <property type="entry name" value="Smr"/>
    <property type="match status" value="1"/>
</dbReference>
<dbReference type="RefSeq" id="WP_205498269.1">
    <property type="nucleotide sequence ID" value="NZ_CP148066.1"/>
</dbReference>
<proteinExistence type="predicted"/>
<accession>A0ABZ2RRC8</accession>
<reference evidence="2" key="1">
    <citation type="submission" date="2024-03" db="EMBL/GenBank/DDBJ databases">
        <title>Complete genome sequence of Mycoplasma gypis type strain B1/T1.</title>
        <authorList>
            <person name="Spergser J."/>
        </authorList>
    </citation>
    <scope>NUCLEOTIDE SEQUENCE [LARGE SCALE GENOMIC DNA]</scope>
    <source>
        <strain evidence="2">B1/T1</strain>
    </source>
</reference>
<dbReference type="SUPFAM" id="SSF160443">
    <property type="entry name" value="SMR domain-like"/>
    <property type="match status" value="1"/>
</dbReference>
<dbReference type="PROSITE" id="PS50828">
    <property type="entry name" value="SMR"/>
    <property type="match status" value="1"/>
</dbReference>
<protein>
    <submittedName>
        <fullName evidence="2">Smr/MutS family protein</fullName>
    </submittedName>
</protein>
<gene>
    <name evidence="2" type="ORF">WG616_02430</name>
</gene>
<dbReference type="Proteomes" id="UP001460679">
    <property type="component" value="Chromosome"/>
</dbReference>
<dbReference type="InterPro" id="IPR036063">
    <property type="entry name" value="Smr_dom_sf"/>
</dbReference>
<dbReference type="EMBL" id="CP148066">
    <property type="protein sequence ID" value="WXL28205.1"/>
    <property type="molecule type" value="Genomic_DNA"/>
</dbReference>
<feature type="domain" description="Smr" evidence="1">
    <location>
        <begin position="5"/>
        <end position="74"/>
    </location>
</feature>
<keyword evidence="3" id="KW-1185">Reference proteome</keyword>
<evidence type="ECO:0000313" key="2">
    <source>
        <dbReference type="EMBL" id="WXL28205.1"/>
    </source>
</evidence>
<evidence type="ECO:0000313" key="3">
    <source>
        <dbReference type="Proteomes" id="UP001460679"/>
    </source>
</evidence>
<organism evidence="2 3">
    <name type="scientific">[Mycoplasma] gypis</name>
    <dbReference type="NCBI Taxonomy" id="92404"/>
    <lineage>
        <taxon>Bacteria</taxon>
        <taxon>Bacillati</taxon>
        <taxon>Mycoplasmatota</taxon>
        <taxon>Mycoplasmoidales</taxon>
        <taxon>Metamycoplasmataceae</taxon>
        <taxon>Metamycoplasma</taxon>
    </lineage>
</organism>